<feature type="transmembrane region" description="Helical" evidence="12">
    <location>
        <begin position="341"/>
        <end position="366"/>
    </location>
</feature>
<dbReference type="InterPro" id="IPR000719">
    <property type="entry name" value="Prot_kinase_dom"/>
</dbReference>
<evidence type="ECO:0000256" key="7">
    <source>
        <dbReference type="ARBA" id="ARBA00022737"/>
    </source>
</evidence>
<comment type="subcellular location">
    <subcellularLocation>
        <location evidence="1">Membrane</location>
        <topology evidence="1">Single-pass type I membrane protein</topology>
    </subcellularLocation>
</comment>
<evidence type="ECO:0000256" key="10">
    <source>
        <dbReference type="ARBA" id="ARBA00023180"/>
    </source>
</evidence>
<evidence type="ECO:0000313" key="15">
    <source>
        <dbReference type="EMBL" id="CAI0428498.1"/>
    </source>
</evidence>
<dbReference type="SUPFAM" id="SSF56112">
    <property type="entry name" value="Protein kinase-like (PK-like)"/>
    <property type="match status" value="1"/>
</dbReference>
<dbReference type="GO" id="GO:0005524">
    <property type="term" value="F:ATP binding"/>
    <property type="evidence" value="ECO:0007669"/>
    <property type="project" value="InterPro"/>
</dbReference>
<dbReference type="PROSITE" id="PS50011">
    <property type="entry name" value="PROTEIN_KINASE_DOM"/>
    <property type="match status" value="1"/>
</dbReference>
<dbReference type="PANTHER" id="PTHR48007:SF47">
    <property type="entry name" value="PROTEIN KINASE DOMAIN-CONTAINING PROTEIN"/>
    <property type="match status" value="1"/>
</dbReference>
<feature type="chain" id="PRO_5044021291" description="Protein kinase domain-containing protein" evidence="13">
    <location>
        <begin position="26"/>
        <end position="792"/>
    </location>
</feature>
<dbReference type="Gene3D" id="1.10.510.10">
    <property type="entry name" value="Transferase(Phosphotransferase) domain 1"/>
    <property type="match status" value="1"/>
</dbReference>
<evidence type="ECO:0000256" key="11">
    <source>
        <dbReference type="SAM" id="MobiDB-lite"/>
    </source>
</evidence>
<feature type="domain" description="Protein kinase" evidence="14">
    <location>
        <begin position="475"/>
        <end position="789"/>
    </location>
</feature>
<evidence type="ECO:0000256" key="3">
    <source>
        <dbReference type="ARBA" id="ARBA00022553"/>
    </source>
</evidence>
<feature type="region of interest" description="Disordered" evidence="11">
    <location>
        <begin position="653"/>
        <end position="674"/>
    </location>
</feature>
<dbReference type="AlphaFoldDB" id="A0AAV0L230"/>
<proteinExistence type="inferred from homology"/>
<comment type="similarity">
    <text evidence="2">Belongs to the RLP family.</text>
</comment>
<feature type="region of interest" description="Disordered" evidence="11">
    <location>
        <begin position="412"/>
        <end position="460"/>
    </location>
</feature>
<dbReference type="InterPro" id="IPR001611">
    <property type="entry name" value="Leu-rich_rpt"/>
</dbReference>
<dbReference type="SUPFAM" id="SSF52058">
    <property type="entry name" value="L domain-like"/>
    <property type="match status" value="1"/>
</dbReference>
<dbReference type="Pfam" id="PF00560">
    <property type="entry name" value="LRR_1"/>
    <property type="match status" value="2"/>
</dbReference>
<dbReference type="InterPro" id="IPR011009">
    <property type="entry name" value="Kinase-like_dom_sf"/>
</dbReference>
<dbReference type="PANTHER" id="PTHR48007">
    <property type="entry name" value="LEUCINE-RICH REPEAT RECEPTOR-LIKE PROTEIN KINASE PXC1"/>
    <property type="match status" value="1"/>
</dbReference>
<keyword evidence="6 13" id="KW-0732">Signal</keyword>
<dbReference type="Pfam" id="PF00069">
    <property type="entry name" value="Pkinase"/>
    <property type="match status" value="1"/>
</dbReference>
<evidence type="ECO:0000256" key="1">
    <source>
        <dbReference type="ARBA" id="ARBA00004479"/>
    </source>
</evidence>
<evidence type="ECO:0000256" key="5">
    <source>
        <dbReference type="ARBA" id="ARBA00022692"/>
    </source>
</evidence>
<evidence type="ECO:0000256" key="9">
    <source>
        <dbReference type="ARBA" id="ARBA00023136"/>
    </source>
</evidence>
<sequence length="792" mass="84734">MTSSSQQTLLPLQFLLLLLVRFSSAINTDGILLMSFKFSILSDPLNVLQGWNYDDPTPCYWKGVLCSSPAGIDGSLARVVALSLPNSQLLGSIPADLGAIQHLQSLDLSNNSLNGSLPISIFNATHLRILDLSNNLLAGRIPESVGQLQSLVMLNLSDNAMTGGLPVGLATLQNLTELSLRNNYFSGELPGGFNRVEVLELSSNLVNGSLPPDFGGNSLRYLNVSYNRLSGRIPAEFAAKIPGNATVDLSFNNLTGEVPYSSGFLNQKSDFFAGNTDLCGGPTTKPCPIPSSRVNSSAPTTSPPAIAVLPRTIASSPADSAPGKDKSRRQEQSSRLKTGTIIGIVLGDVAGVVILFVVFFYVYYFIKRRKKKEALGTGNPNDAGFAKDDSTSSSSSSESRGFATWSCLRKKSENDDDDSDTSTSDNDELESKSAAGGGAEVHPDQSSSNSNAGKGGTLVTVDGGEKDLELETLLRASAYILGATGSSIVYKAVLEDGTSLAVRRIGESQVDRFRDFENQVRVISKLIHPNLVRIRGFYWGPDEKLIIYDFVPNGSLANARYRKAGGSSPCHLPWEARLKIARGVARGLSFLHEKKHVHGNLKPKNILLGSDMEPKVGDFGLEKLIIGDTSYKGSGSARNFGSKRSTASRESFMDFASTGPSPSPSPSSIGGLSPYHAPESLRSLKPNPKWDVYAFGVILLELLTGKVITVDETGQGSNGLAVEDQTRALRMADVAIRGDVEGKEEALLACFKLGYSCASPLPHKRPAMKEALQVLEKIPTPPSASSMFLYGQ</sequence>
<feature type="compositionally biased region" description="Basic and acidic residues" evidence="11">
    <location>
        <begin position="322"/>
        <end position="334"/>
    </location>
</feature>
<dbReference type="Gene3D" id="3.30.200.20">
    <property type="entry name" value="Phosphorylase Kinase, domain 1"/>
    <property type="match status" value="1"/>
</dbReference>
<dbReference type="EMBL" id="CAMGYJ010000006">
    <property type="protein sequence ID" value="CAI0428498.1"/>
    <property type="molecule type" value="Genomic_DNA"/>
</dbReference>
<organism evidence="15 16">
    <name type="scientific">Linum tenue</name>
    <dbReference type="NCBI Taxonomy" id="586396"/>
    <lineage>
        <taxon>Eukaryota</taxon>
        <taxon>Viridiplantae</taxon>
        <taxon>Streptophyta</taxon>
        <taxon>Embryophyta</taxon>
        <taxon>Tracheophyta</taxon>
        <taxon>Spermatophyta</taxon>
        <taxon>Magnoliopsida</taxon>
        <taxon>eudicotyledons</taxon>
        <taxon>Gunneridae</taxon>
        <taxon>Pentapetalae</taxon>
        <taxon>rosids</taxon>
        <taxon>fabids</taxon>
        <taxon>Malpighiales</taxon>
        <taxon>Linaceae</taxon>
        <taxon>Linum</taxon>
    </lineage>
</organism>
<keyword evidence="10" id="KW-0325">Glycoprotein</keyword>
<dbReference type="InterPro" id="IPR032675">
    <property type="entry name" value="LRR_dom_sf"/>
</dbReference>
<keyword evidence="9 12" id="KW-0472">Membrane</keyword>
<feature type="region of interest" description="Disordered" evidence="11">
    <location>
        <begin position="376"/>
        <end position="399"/>
    </location>
</feature>
<dbReference type="GO" id="GO:0016020">
    <property type="term" value="C:membrane"/>
    <property type="evidence" value="ECO:0007669"/>
    <property type="project" value="UniProtKB-SubCell"/>
</dbReference>
<feature type="compositionally biased region" description="Acidic residues" evidence="11">
    <location>
        <begin position="414"/>
        <end position="428"/>
    </location>
</feature>
<keyword evidence="4" id="KW-0433">Leucine-rich repeat</keyword>
<keyword evidence="16" id="KW-1185">Reference proteome</keyword>
<evidence type="ECO:0000256" key="13">
    <source>
        <dbReference type="SAM" id="SignalP"/>
    </source>
</evidence>
<feature type="region of interest" description="Disordered" evidence="11">
    <location>
        <begin position="309"/>
        <end position="334"/>
    </location>
</feature>
<evidence type="ECO:0000259" key="14">
    <source>
        <dbReference type="PROSITE" id="PS50011"/>
    </source>
</evidence>
<feature type="signal peptide" evidence="13">
    <location>
        <begin position="1"/>
        <end position="25"/>
    </location>
</feature>
<accession>A0AAV0L230</accession>
<dbReference type="PRINTS" id="PR00019">
    <property type="entry name" value="LEURICHRPT"/>
</dbReference>
<gene>
    <name evidence="15" type="ORF">LITE_LOCUS21685</name>
</gene>
<keyword evidence="7" id="KW-0677">Repeat</keyword>
<evidence type="ECO:0000256" key="8">
    <source>
        <dbReference type="ARBA" id="ARBA00022989"/>
    </source>
</evidence>
<dbReference type="GO" id="GO:0004672">
    <property type="term" value="F:protein kinase activity"/>
    <property type="evidence" value="ECO:0007669"/>
    <property type="project" value="InterPro"/>
</dbReference>
<evidence type="ECO:0000256" key="4">
    <source>
        <dbReference type="ARBA" id="ARBA00022614"/>
    </source>
</evidence>
<keyword evidence="5 12" id="KW-0812">Transmembrane</keyword>
<dbReference type="Pfam" id="PF08263">
    <property type="entry name" value="LRRNT_2"/>
    <property type="match status" value="1"/>
</dbReference>
<keyword evidence="3" id="KW-0597">Phosphoprotein</keyword>
<dbReference type="InterPro" id="IPR046959">
    <property type="entry name" value="PRK1-6/SRF4-like"/>
</dbReference>
<protein>
    <recommendedName>
        <fullName evidence="14">Protein kinase domain-containing protein</fullName>
    </recommendedName>
</protein>
<dbReference type="CDD" id="cd14066">
    <property type="entry name" value="STKc_IRAK"/>
    <property type="match status" value="1"/>
</dbReference>
<dbReference type="InterPro" id="IPR013210">
    <property type="entry name" value="LRR_N_plant-typ"/>
</dbReference>
<evidence type="ECO:0000313" key="16">
    <source>
        <dbReference type="Proteomes" id="UP001154282"/>
    </source>
</evidence>
<evidence type="ECO:0000256" key="2">
    <source>
        <dbReference type="ARBA" id="ARBA00009592"/>
    </source>
</evidence>
<evidence type="ECO:0000256" key="12">
    <source>
        <dbReference type="SAM" id="Phobius"/>
    </source>
</evidence>
<dbReference type="FunFam" id="3.80.10.10:FF:000275">
    <property type="entry name" value="Leucine-rich repeat receptor-like protein kinase"/>
    <property type="match status" value="1"/>
</dbReference>
<name>A0AAV0L230_9ROSI</name>
<dbReference type="Proteomes" id="UP001154282">
    <property type="component" value="Unassembled WGS sequence"/>
</dbReference>
<dbReference type="FunFam" id="3.80.10.10:FF:000722">
    <property type="entry name" value="Leucine-rich repeat receptor-like protein kinase"/>
    <property type="match status" value="1"/>
</dbReference>
<evidence type="ECO:0000256" key="6">
    <source>
        <dbReference type="ARBA" id="ARBA00022729"/>
    </source>
</evidence>
<keyword evidence="8 12" id="KW-1133">Transmembrane helix</keyword>
<dbReference type="Gene3D" id="3.80.10.10">
    <property type="entry name" value="Ribonuclease Inhibitor"/>
    <property type="match status" value="2"/>
</dbReference>
<dbReference type="Pfam" id="PF13855">
    <property type="entry name" value="LRR_8"/>
    <property type="match status" value="1"/>
</dbReference>
<comment type="caution">
    <text evidence="15">The sequence shown here is derived from an EMBL/GenBank/DDBJ whole genome shotgun (WGS) entry which is preliminary data.</text>
</comment>
<reference evidence="15" key="1">
    <citation type="submission" date="2022-08" db="EMBL/GenBank/DDBJ databases">
        <authorList>
            <person name="Gutierrez-Valencia J."/>
        </authorList>
    </citation>
    <scope>NUCLEOTIDE SEQUENCE</scope>
</reference>